<organism evidence="2 3">
    <name type="scientific">Microbulbifer echini</name>
    <dbReference type="NCBI Taxonomy" id="1529067"/>
    <lineage>
        <taxon>Bacteria</taxon>
        <taxon>Pseudomonadati</taxon>
        <taxon>Pseudomonadota</taxon>
        <taxon>Gammaproteobacteria</taxon>
        <taxon>Cellvibrionales</taxon>
        <taxon>Microbulbiferaceae</taxon>
        <taxon>Microbulbifer</taxon>
    </lineage>
</organism>
<dbReference type="SUPFAM" id="SSF55166">
    <property type="entry name" value="Hedgehog/DD-peptidase"/>
    <property type="match status" value="1"/>
</dbReference>
<comment type="caution">
    <text evidence="2">The sequence shown here is derived from an EMBL/GenBank/DDBJ whole genome shotgun (WGS) entry which is preliminary data.</text>
</comment>
<gene>
    <name evidence="2" type="ORF">ACCI51_14065</name>
</gene>
<proteinExistence type="predicted"/>
<dbReference type="InterPro" id="IPR009045">
    <property type="entry name" value="Zn_M74/Hedgehog-like"/>
</dbReference>
<keyword evidence="2" id="KW-0645">Protease</keyword>
<dbReference type="InterPro" id="IPR013230">
    <property type="entry name" value="Peptidase_M15A_C"/>
</dbReference>
<evidence type="ECO:0000313" key="2">
    <source>
        <dbReference type="EMBL" id="MFA0791677.1"/>
    </source>
</evidence>
<dbReference type="EMBL" id="JBGMEL010000013">
    <property type="protein sequence ID" value="MFA0791677.1"/>
    <property type="molecule type" value="Genomic_DNA"/>
</dbReference>
<keyword evidence="3" id="KW-1185">Reference proteome</keyword>
<feature type="domain" description="Peptidase M15A C-terminal" evidence="1">
    <location>
        <begin position="7"/>
        <end position="108"/>
    </location>
</feature>
<accession>A0ABV4NQK0</accession>
<evidence type="ECO:0000259" key="1">
    <source>
        <dbReference type="Pfam" id="PF08291"/>
    </source>
</evidence>
<sequence>MFNNDYFTEAELSCPCCDKNHFNDETLRRLIQVRRRYGNPMFINSGYRCPSHNARLNATMTHTTGQAVDVSVAVSGAHKLMKIALAEGFTGIGVKQKGPIRRRFLHLDDLDSIPGERVRPTVWSY</sequence>
<reference evidence="2 3" key="1">
    <citation type="submission" date="2024-08" db="EMBL/GenBank/DDBJ databases">
        <authorList>
            <person name="Ishaq N."/>
        </authorList>
    </citation>
    <scope>NUCLEOTIDE SEQUENCE [LARGE SCALE GENOMIC DNA]</scope>
    <source>
        <strain evidence="2 3">JCM 30400</strain>
    </source>
</reference>
<keyword evidence="2" id="KW-0378">Hydrolase</keyword>
<keyword evidence="2" id="KW-0121">Carboxypeptidase</keyword>
<dbReference type="GO" id="GO:0004180">
    <property type="term" value="F:carboxypeptidase activity"/>
    <property type="evidence" value="ECO:0007669"/>
    <property type="project" value="UniProtKB-KW"/>
</dbReference>
<dbReference type="Pfam" id="PF08291">
    <property type="entry name" value="Peptidase_M15_3"/>
    <property type="match status" value="1"/>
</dbReference>
<name>A0ABV4NQK0_9GAMM</name>
<protein>
    <submittedName>
        <fullName evidence="2">D-Ala-D-Ala carboxypeptidase family metallohydrolase</fullName>
    </submittedName>
</protein>
<dbReference type="RefSeq" id="WP_299583064.1">
    <property type="nucleotide sequence ID" value="NZ_JBGMEL010000013.1"/>
</dbReference>
<dbReference type="Gene3D" id="3.30.1380.10">
    <property type="match status" value="1"/>
</dbReference>
<evidence type="ECO:0000313" key="3">
    <source>
        <dbReference type="Proteomes" id="UP001569414"/>
    </source>
</evidence>
<dbReference type="Proteomes" id="UP001569414">
    <property type="component" value="Unassembled WGS sequence"/>
</dbReference>